<gene>
    <name evidence="4" type="ORF">E1301_Tti008056</name>
</gene>
<dbReference type="Proteomes" id="UP000324632">
    <property type="component" value="Chromosome 18"/>
</dbReference>
<keyword evidence="2" id="KW-1133">Transmembrane helix</keyword>
<dbReference type="GO" id="GO:0005743">
    <property type="term" value="C:mitochondrial inner membrane"/>
    <property type="evidence" value="ECO:0007669"/>
    <property type="project" value="TreeGrafter"/>
</dbReference>
<dbReference type="InterPro" id="IPR040187">
    <property type="entry name" value="OCAD1/2"/>
</dbReference>
<dbReference type="PANTHER" id="PTHR13336:SF2">
    <property type="entry name" value="OCIA DOMAIN-CONTAINING PROTEIN 2"/>
    <property type="match status" value="1"/>
</dbReference>
<dbReference type="EMBL" id="SOYY01000018">
    <property type="protein sequence ID" value="KAA0708690.1"/>
    <property type="molecule type" value="Genomic_DNA"/>
</dbReference>
<evidence type="ECO:0000313" key="5">
    <source>
        <dbReference type="Proteomes" id="UP000324632"/>
    </source>
</evidence>
<name>A0A5A9NGA1_9TELE</name>
<accession>A0A5A9NGA1</accession>
<proteinExistence type="predicted"/>
<dbReference type="InterPro" id="IPR009764">
    <property type="entry name" value="OCIA_dom"/>
</dbReference>
<dbReference type="PANTHER" id="PTHR13336">
    <property type="entry name" value="OVARIAN CARCINOMA IMMUNOREACTIVE ANTIGEN"/>
    <property type="match status" value="1"/>
</dbReference>
<keyword evidence="5" id="KW-1185">Reference proteome</keyword>
<evidence type="ECO:0000256" key="2">
    <source>
        <dbReference type="SAM" id="Phobius"/>
    </source>
</evidence>
<feature type="domain" description="OCIA" evidence="3">
    <location>
        <begin position="42"/>
        <end position="120"/>
    </location>
</feature>
<feature type="transmembrane region" description="Helical" evidence="2">
    <location>
        <begin position="57"/>
        <end position="77"/>
    </location>
</feature>
<keyword evidence="2" id="KW-0472">Membrane</keyword>
<organism evidence="4 5">
    <name type="scientific">Triplophysa tibetana</name>
    <dbReference type="NCBI Taxonomy" id="1572043"/>
    <lineage>
        <taxon>Eukaryota</taxon>
        <taxon>Metazoa</taxon>
        <taxon>Chordata</taxon>
        <taxon>Craniata</taxon>
        <taxon>Vertebrata</taxon>
        <taxon>Euteleostomi</taxon>
        <taxon>Actinopterygii</taxon>
        <taxon>Neopterygii</taxon>
        <taxon>Teleostei</taxon>
        <taxon>Ostariophysi</taxon>
        <taxon>Cypriniformes</taxon>
        <taxon>Nemacheilidae</taxon>
        <taxon>Triplophysa</taxon>
    </lineage>
</organism>
<comment type="caution">
    <text evidence="4">The sequence shown here is derived from an EMBL/GenBank/DDBJ whole genome shotgun (WGS) entry which is preliminary data.</text>
</comment>
<sequence length="172" mass="18539">MNDKDTTTGGNQGTGSGPVDGKCSKADWKKFQCPLSDPKFSKEDFKQTWKECQYESFWFRALPLSVASMTVTGGLMYNGVWNKSKRFGYFPKLILAGIVGYAVGKASYIPTYREKFKKLGFGPGFGPPGFGAGGFGPGGFGPGHKHCIHVCEKCKQQGAENSATALDAPTQS</sequence>
<feature type="region of interest" description="Disordered" evidence="1">
    <location>
        <begin position="1"/>
        <end position="23"/>
    </location>
</feature>
<evidence type="ECO:0000256" key="1">
    <source>
        <dbReference type="SAM" id="MobiDB-lite"/>
    </source>
</evidence>
<dbReference type="Pfam" id="PF07051">
    <property type="entry name" value="OCIA"/>
    <property type="match status" value="1"/>
</dbReference>
<evidence type="ECO:0000313" key="4">
    <source>
        <dbReference type="EMBL" id="KAA0708690.1"/>
    </source>
</evidence>
<protein>
    <submittedName>
        <fullName evidence="4">OCIA domain-containing protein 2</fullName>
    </submittedName>
</protein>
<evidence type="ECO:0000259" key="3">
    <source>
        <dbReference type="Pfam" id="PF07051"/>
    </source>
</evidence>
<feature type="transmembrane region" description="Helical" evidence="2">
    <location>
        <begin position="89"/>
        <end position="108"/>
    </location>
</feature>
<keyword evidence="2" id="KW-0812">Transmembrane</keyword>
<dbReference type="AlphaFoldDB" id="A0A5A9NGA1"/>
<reference evidence="4 5" key="1">
    <citation type="journal article" date="2019" name="Mol. Ecol. Resour.">
        <title>Chromosome-level genome assembly of Triplophysa tibetana, a fish adapted to the harsh high-altitude environment of the Tibetan Plateau.</title>
        <authorList>
            <person name="Yang X."/>
            <person name="Liu H."/>
            <person name="Ma Z."/>
            <person name="Zou Y."/>
            <person name="Zou M."/>
            <person name="Mao Y."/>
            <person name="Li X."/>
            <person name="Wang H."/>
            <person name="Chen T."/>
            <person name="Wang W."/>
            <person name="Yang R."/>
        </authorList>
    </citation>
    <scope>NUCLEOTIDE SEQUENCE [LARGE SCALE GENOMIC DNA]</scope>
    <source>
        <strain evidence="4">TTIB1903HZAU</strain>
        <tissue evidence="4">Muscle</tissue>
    </source>
</reference>